<evidence type="ECO:0000256" key="6">
    <source>
        <dbReference type="ARBA" id="ARBA00022741"/>
    </source>
</evidence>
<evidence type="ECO:0000259" key="15">
    <source>
        <dbReference type="SMART" id="SM00962"/>
    </source>
</evidence>
<dbReference type="PANTHER" id="PTHR43134">
    <property type="entry name" value="SIGNAL RECOGNITION PARTICLE RECEPTOR SUBUNIT ALPHA"/>
    <property type="match status" value="1"/>
</dbReference>
<keyword evidence="5" id="KW-1003">Cell membrane</keyword>
<dbReference type="GO" id="GO:0006614">
    <property type="term" value="P:SRP-dependent cotranslational protein targeting to membrane"/>
    <property type="evidence" value="ECO:0007669"/>
    <property type="project" value="UniProtKB-UniRule"/>
</dbReference>
<dbReference type="EMBL" id="AFZE01000002">
    <property type="protein sequence ID" value="EHL16601.1"/>
    <property type="molecule type" value="Genomic_DNA"/>
</dbReference>
<dbReference type="InterPro" id="IPR000897">
    <property type="entry name" value="SRP54_GTPase_dom"/>
</dbReference>
<dbReference type="SMART" id="SM00382">
    <property type="entry name" value="AAA"/>
    <property type="match status" value="1"/>
</dbReference>
<dbReference type="InterPro" id="IPR027417">
    <property type="entry name" value="P-loop_NTPase"/>
</dbReference>
<feature type="domain" description="SRP54-type proteins GTP-binding" evidence="15">
    <location>
        <begin position="231"/>
        <end position="422"/>
    </location>
</feature>
<dbReference type="Gene3D" id="3.40.50.300">
    <property type="entry name" value="P-loop containing nucleotide triphosphate hydrolases"/>
    <property type="match status" value="1"/>
</dbReference>
<name>G9WY97_9FIRM</name>
<keyword evidence="9" id="KW-0342">GTP-binding</keyword>
<dbReference type="GO" id="GO:0044781">
    <property type="term" value="P:bacterial-type flagellum organization"/>
    <property type="evidence" value="ECO:0007669"/>
    <property type="project" value="UniProtKB-UniRule"/>
</dbReference>
<comment type="similarity">
    <text evidence="2">Belongs to the GTP-binding SRP family.</text>
</comment>
<evidence type="ECO:0000256" key="2">
    <source>
        <dbReference type="ARBA" id="ARBA00008531"/>
    </source>
</evidence>
<keyword evidence="11" id="KW-1006">Bacterial flagellum protein export</keyword>
<dbReference type="GO" id="GO:0003924">
    <property type="term" value="F:GTPase activity"/>
    <property type="evidence" value="ECO:0007669"/>
    <property type="project" value="UniProtKB-UniRule"/>
</dbReference>
<accession>G9WY97</accession>
<evidence type="ECO:0000256" key="8">
    <source>
        <dbReference type="ARBA" id="ARBA00022927"/>
    </source>
</evidence>
<comment type="caution">
    <text evidence="16">The sequence shown here is derived from an EMBL/GenBank/DDBJ whole genome shotgun (WGS) entry which is preliminary data.</text>
</comment>
<evidence type="ECO:0000256" key="10">
    <source>
        <dbReference type="ARBA" id="ARBA00023136"/>
    </source>
</evidence>
<organism evidence="16 17">
    <name type="scientific">Peptoanaerobacter stomatis</name>
    <dbReference type="NCBI Taxonomy" id="796937"/>
    <lineage>
        <taxon>Bacteria</taxon>
        <taxon>Bacillati</taxon>
        <taxon>Bacillota</taxon>
        <taxon>Clostridia</taxon>
        <taxon>Peptostreptococcales</taxon>
        <taxon>Filifactoraceae</taxon>
        <taxon>Peptoanaerobacter</taxon>
    </lineage>
</organism>
<proteinExistence type="inferred from homology"/>
<dbReference type="InterPro" id="IPR020006">
    <property type="entry name" value="FlhF"/>
</dbReference>
<evidence type="ECO:0000313" key="16">
    <source>
        <dbReference type="EMBL" id="EHL16601.1"/>
    </source>
</evidence>
<comment type="function">
    <text evidence="12">Necessary for flagellar biosynthesis. May be involved in translocation of the flagellum.</text>
</comment>
<evidence type="ECO:0000256" key="3">
    <source>
        <dbReference type="ARBA" id="ARBA00014919"/>
    </source>
</evidence>
<keyword evidence="6" id="KW-0547">Nucleotide-binding</keyword>
<dbReference type="AlphaFoldDB" id="G9WY97"/>
<dbReference type="PANTHER" id="PTHR43134:SF3">
    <property type="entry name" value="FLAGELLAR BIOSYNTHESIS PROTEIN FLHF"/>
    <property type="match status" value="1"/>
</dbReference>
<dbReference type="SUPFAM" id="SSF52540">
    <property type="entry name" value="P-loop containing nucleoside triphosphate hydrolases"/>
    <property type="match status" value="1"/>
</dbReference>
<dbReference type="Gene3D" id="1.20.120.1380">
    <property type="entry name" value="Flagellar FlhF biosynthesis protein, N domain"/>
    <property type="match status" value="1"/>
</dbReference>
<dbReference type="BioCyc" id="EBAC796937-HMP:GMGH-1150-MONOMER"/>
<evidence type="ECO:0000256" key="12">
    <source>
        <dbReference type="ARBA" id="ARBA00025337"/>
    </source>
</evidence>
<keyword evidence="8" id="KW-0653">Protein transport</keyword>
<dbReference type="Proteomes" id="UP000006437">
    <property type="component" value="Unassembled WGS sequence"/>
</dbReference>
<gene>
    <name evidence="16" type="ORF">HMPREF9629_01148</name>
</gene>
<evidence type="ECO:0000256" key="1">
    <source>
        <dbReference type="ARBA" id="ARBA00004413"/>
    </source>
</evidence>
<dbReference type="NCBIfam" id="TIGR03499">
    <property type="entry name" value="FlhF"/>
    <property type="match status" value="1"/>
</dbReference>
<feature type="domain" description="AAA+ ATPase" evidence="14">
    <location>
        <begin position="230"/>
        <end position="376"/>
    </location>
</feature>
<evidence type="ECO:0000256" key="7">
    <source>
        <dbReference type="ARBA" id="ARBA00022795"/>
    </source>
</evidence>
<dbReference type="SMART" id="SM00962">
    <property type="entry name" value="SRP54"/>
    <property type="match status" value="1"/>
</dbReference>
<dbReference type="InterPro" id="IPR047040">
    <property type="entry name" value="FlhF__GTPase_dom"/>
</dbReference>
<dbReference type="FunFam" id="3.40.50.300:FF:000695">
    <property type="entry name" value="Flagellar biosynthesis regulator FlhF"/>
    <property type="match status" value="1"/>
</dbReference>
<keyword evidence="10" id="KW-0472">Membrane</keyword>
<dbReference type="PATRIC" id="fig|796937.3.peg.340"/>
<keyword evidence="4" id="KW-0813">Transport</keyword>
<dbReference type="InterPro" id="IPR003593">
    <property type="entry name" value="AAA+_ATPase"/>
</dbReference>
<evidence type="ECO:0000256" key="13">
    <source>
        <dbReference type="NCBIfam" id="TIGR03499"/>
    </source>
</evidence>
<evidence type="ECO:0000256" key="4">
    <source>
        <dbReference type="ARBA" id="ARBA00022448"/>
    </source>
</evidence>
<dbReference type="CDD" id="cd17873">
    <property type="entry name" value="FlhF"/>
    <property type="match status" value="1"/>
</dbReference>
<dbReference type="GO" id="GO:0005525">
    <property type="term" value="F:GTP binding"/>
    <property type="evidence" value="ECO:0007669"/>
    <property type="project" value="UniProtKB-UniRule"/>
</dbReference>
<comment type="subcellular location">
    <subcellularLocation>
        <location evidence="1">Cell membrane</location>
        <topology evidence="1">Peripheral membrane protein</topology>
        <orientation evidence="1">Cytoplasmic side</orientation>
    </subcellularLocation>
</comment>
<evidence type="ECO:0000313" key="17">
    <source>
        <dbReference type="Proteomes" id="UP000006437"/>
    </source>
</evidence>
<reference evidence="16 17" key="1">
    <citation type="submission" date="2011-08" db="EMBL/GenBank/DDBJ databases">
        <title>The Genome Sequence of Eubacteriaceae bacterium ACC19a.</title>
        <authorList>
            <consortium name="The Broad Institute Genome Sequencing Platform"/>
            <person name="Earl A."/>
            <person name="Ward D."/>
            <person name="Feldgarden M."/>
            <person name="Gevers D."/>
            <person name="Sizova M."/>
            <person name="Hazen A."/>
            <person name="Epstein S."/>
            <person name="Young S.K."/>
            <person name="Zeng Q."/>
            <person name="Gargeya S."/>
            <person name="Fitzgerald M."/>
            <person name="Haas B."/>
            <person name="Abouelleil A."/>
            <person name="Alvarado L."/>
            <person name="Arachchi H.M."/>
            <person name="Berlin A."/>
            <person name="Brown A."/>
            <person name="Chapman S.B."/>
            <person name="Chen Z."/>
            <person name="Dunbar C."/>
            <person name="Freedman E."/>
            <person name="Gearin G."/>
            <person name="Gellesch M."/>
            <person name="Goldberg J."/>
            <person name="Griggs A."/>
            <person name="Gujja S."/>
            <person name="Heiman D."/>
            <person name="Howarth C."/>
            <person name="Larson L."/>
            <person name="Lui A."/>
            <person name="MacDonald P.J.P."/>
            <person name="Montmayeur A."/>
            <person name="Murphy C."/>
            <person name="Neiman D."/>
            <person name="Pearson M."/>
            <person name="Priest M."/>
            <person name="Roberts A."/>
            <person name="Saif S."/>
            <person name="Shea T."/>
            <person name="Shenoy N."/>
            <person name="Sisk P."/>
            <person name="Stolte C."/>
            <person name="Sykes S."/>
            <person name="Wortman J."/>
            <person name="Nusbaum C."/>
            <person name="Birren B."/>
        </authorList>
    </citation>
    <scope>NUCLEOTIDE SEQUENCE [LARGE SCALE GENOMIC DNA]</scope>
    <source>
        <strain evidence="16 17">ACC19a</strain>
    </source>
</reference>
<sequence>MQVKKFTGENTAQVMALIRKEFGDEAIILQTNRVKTGGFLGFFQKEAIEILAALDNEVKMNKKNTYPKTLNSGSNIFSNDSEFGNINNFRDISKVDFKSHIENMNDIKEKRQENFIEKNFVSPRIKPQIEIKSDISKETIEVKEDIDEIKNTVLQLSKKINDTFKTPEEEEEYKKEKEAIDKLINVGLSYQFSKEIVTNLKKSDKIISYNNLKSEIIDILSNNKKPSYDDIKHIVFVGPTGVGKTTTLAKIASKKAIEERKKIGFLTLDTYRISAVEQLKTYAEILSSPIEVAYEIQDLKTAIERLSNRDVVFIDTAGRSHNNKGQVEDLKNVLDNIYNKKIYIVISANINLSDIYDIIDIYNFIEDYDIIVTKMDETKRYGNLLDIMNKTKKNIAYTAFGQNVPDDIEIFNLETYVSELIGEIYK</sequence>
<evidence type="ECO:0000256" key="5">
    <source>
        <dbReference type="ARBA" id="ARBA00022475"/>
    </source>
</evidence>
<dbReference type="GO" id="GO:0005886">
    <property type="term" value="C:plasma membrane"/>
    <property type="evidence" value="ECO:0007669"/>
    <property type="project" value="UniProtKB-SubCell"/>
</dbReference>
<dbReference type="GO" id="GO:0015031">
    <property type="term" value="P:protein transport"/>
    <property type="evidence" value="ECO:0007669"/>
    <property type="project" value="UniProtKB-KW"/>
</dbReference>
<dbReference type="Pfam" id="PF00448">
    <property type="entry name" value="SRP54"/>
    <property type="match status" value="1"/>
</dbReference>
<dbReference type="HOGENOM" id="CLU_009301_11_4_9"/>
<protein>
    <recommendedName>
        <fullName evidence="3 13">Flagellar biosynthesis protein FlhF</fullName>
    </recommendedName>
</protein>
<dbReference type="GO" id="GO:0005047">
    <property type="term" value="F:signal recognition particle binding"/>
    <property type="evidence" value="ECO:0007669"/>
    <property type="project" value="TreeGrafter"/>
</dbReference>
<evidence type="ECO:0000256" key="11">
    <source>
        <dbReference type="ARBA" id="ARBA00023225"/>
    </source>
</evidence>
<evidence type="ECO:0000256" key="9">
    <source>
        <dbReference type="ARBA" id="ARBA00023134"/>
    </source>
</evidence>
<keyword evidence="7" id="KW-1005">Bacterial flagellum biogenesis</keyword>
<evidence type="ECO:0000259" key="14">
    <source>
        <dbReference type="SMART" id="SM00382"/>
    </source>
</evidence>
<dbReference type="RefSeq" id="WP_009525383.1">
    <property type="nucleotide sequence ID" value="NZ_JH414551.1"/>
</dbReference>